<feature type="transmembrane region" description="Helical" evidence="1">
    <location>
        <begin position="97"/>
        <end position="115"/>
    </location>
</feature>
<feature type="transmembrane region" description="Helical" evidence="1">
    <location>
        <begin position="183"/>
        <end position="204"/>
    </location>
</feature>
<protein>
    <recommendedName>
        <fullName evidence="2">Transglutaminase-like domain-containing protein</fullName>
    </recommendedName>
</protein>
<reference evidence="3" key="1">
    <citation type="journal article" date="2023" name="Int. J. Syst. Evol. Microbiol.">
        <title>&lt;i&gt;Holtiella tumoricola&lt;/i&gt; gen. nov. sp. nov., isolated from a human clinical sample.</title>
        <authorList>
            <person name="Allen-Vercoe E."/>
            <person name="Daigneault M.C."/>
            <person name="Vancuren S.J."/>
            <person name="Cochrane K."/>
            <person name="O'Neal L.L."/>
            <person name="Sankaranarayanan K."/>
            <person name="Lawson P.A."/>
        </authorList>
    </citation>
    <scope>NUCLEOTIDE SEQUENCE</scope>
    <source>
        <strain evidence="3">CC70A</strain>
    </source>
</reference>
<dbReference type="SUPFAM" id="SSF54001">
    <property type="entry name" value="Cysteine proteinases"/>
    <property type="match status" value="1"/>
</dbReference>
<feature type="domain" description="Transglutaminase-like" evidence="2">
    <location>
        <begin position="481"/>
        <end position="553"/>
    </location>
</feature>
<name>A0AA42J1M8_9FIRM</name>
<dbReference type="SMART" id="SM00460">
    <property type="entry name" value="TGc"/>
    <property type="match status" value="1"/>
</dbReference>
<keyword evidence="4" id="KW-1185">Reference proteome</keyword>
<feature type="transmembrane region" description="Helical" evidence="1">
    <location>
        <begin position="122"/>
        <end position="138"/>
    </location>
</feature>
<feature type="transmembrane region" description="Helical" evidence="1">
    <location>
        <begin position="60"/>
        <end position="77"/>
    </location>
</feature>
<keyword evidence="1" id="KW-0472">Membrane</keyword>
<dbReference type="RefSeq" id="WP_271012718.1">
    <property type="nucleotide sequence ID" value="NZ_JAQIFT010000051.1"/>
</dbReference>
<organism evidence="3 4">
    <name type="scientific">Holtiella tumoricola</name>
    <dbReference type="NCBI Taxonomy" id="3018743"/>
    <lineage>
        <taxon>Bacteria</taxon>
        <taxon>Bacillati</taxon>
        <taxon>Bacillota</taxon>
        <taxon>Clostridia</taxon>
        <taxon>Lachnospirales</taxon>
        <taxon>Cellulosilyticaceae</taxon>
        <taxon>Holtiella</taxon>
    </lineage>
</organism>
<dbReference type="PANTHER" id="PTHR42736:SF1">
    <property type="entry name" value="PROTEIN-GLUTAMINE GAMMA-GLUTAMYLTRANSFERASE"/>
    <property type="match status" value="1"/>
</dbReference>
<accession>A0AA42J1M8</accession>
<evidence type="ECO:0000313" key="4">
    <source>
        <dbReference type="Proteomes" id="UP001169242"/>
    </source>
</evidence>
<dbReference type="Gene3D" id="3.10.620.30">
    <property type="match status" value="1"/>
</dbReference>
<comment type="caution">
    <text evidence="3">The sequence shown here is derived from an EMBL/GenBank/DDBJ whole genome shotgun (WGS) entry which is preliminary data.</text>
</comment>
<dbReference type="Proteomes" id="UP001169242">
    <property type="component" value="Unassembled WGS sequence"/>
</dbReference>
<dbReference type="PANTHER" id="PTHR42736">
    <property type="entry name" value="PROTEIN-GLUTAMINE GAMMA-GLUTAMYLTRANSFERASE"/>
    <property type="match status" value="1"/>
</dbReference>
<gene>
    <name evidence="3" type="ORF">PBV87_14390</name>
</gene>
<dbReference type="InterPro" id="IPR038765">
    <property type="entry name" value="Papain-like_cys_pep_sf"/>
</dbReference>
<dbReference type="EMBL" id="JAQIFT010000051">
    <property type="protein sequence ID" value="MDA3732679.1"/>
    <property type="molecule type" value="Genomic_DNA"/>
</dbReference>
<dbReference type="InterPro" id="IPR002931">
    <property type="entry name" value="Transglutaminase-like"/>
</dbReference>
<feature type="transmembrane region" description="Helical" evidence="1">
    <location>
        <begin position="144"/>
        <end position="163"/>
    </location>
</feature>
<sequence>MKRNFFSEWVKICLGVGMSISLIYGALYLIGIPGKYMLVAIATIIGYIIWCLVLKNFYTFIAGVGSIGLIGAATILLKNHEKWTSSIEQLGQYIKANGLELGITLGITLVVYILTQKYFNKVLLMMVGVCLYSFIIFWEKDFNGVGLMLFVIIALLYFFYDYYLKLLDEAEESRKMKMSYSKITSLICGLTFVLTVFSASTAPIKFTVLHRLLDKKESGEHKDAYTKYYPYKGKLGGDIVLGNEEVLEVTTTKSTYFKADTKSIYRGNYWTNEEENPVVKSIGEYQFLDTLEMIQGMRLLSNASEDRLYRDQLYRIKFKDILTQSLFIPTKSSNLAVSQEVKEFYQIHEDNLYMGSAFGKGFTYSVHGYTPQYNTEEFKEAIRKSKKGLYAEYRKIGDTSVLTREELGKWMIRAEEIQEAYTQLPNTLPERVRELAYEITKDYENAYDKVRAIESYLASQYTYTLTPGENNVRKDFVDTFLFEKKEGYCTYFATAMAVLARCIDLPSRYVEGYVTPAVYQQGTSTYMITNKQAHAWVEVYFEGFGWMLFEPTPAYQGVLRQRYVGTTDPYYPEMEPIELEDSNINNSQPQSPVIKSYSKLKGIMGMLVSTILVILGSIIFVRRMKKDKLLPREYILEEYSDGLTRLAMKGLKVEEGETELIFAKRVDERLGTNVFEEMTKLYLRAKYSNQDMTQEQKEKMRGLHTSLRKILK</sequence>
<keyword evidence="1" id="KW-1133">Transmembrane helix</keyword>
<evidence type="ECO:0000313" key="3">
    <source>
        <dbReference type="EMBL" id="MDA3732679.1"/>
    </source>
</evidence>
<keyword evidence="1" id="KW-0812">Transmembrane</keyword>
<feature type="transmembrane region" description="Helical" evidence="1">
    <location>
        <begin position="12"/>
        <end position="30"/>
    </location>
</feature>
<evidence type="ECO:0000259" key="2">
    <source>
        <dbReference type="SMART" id="SM00460"/>
    </source>
</evidence>
<dbReference type="AlphaFoldDB" id="A0AA42J1M8"/>
<dbReference type="Pfam" id="PF01841">
    <property type="entry name" value="Transglut_core"/>
    <property type="match status" value="1"/>
</dbReference>
<feature type="transmembrane region" description="Helical" evidence="1">
    <location>
        <begin position="602"/>
        <end position="621"/>
    </location>
</feature>
<dbReference type="InterPro" id="IPR052901">
    <property type="entry name" value="Bact_TGase-like"/>
</dbReference>
<evidence type="ECO:0000256" key="1">
    <source>
        <dbReference type="SAM" id="Phobius"/>
    </source>
</evidence>
<proteinExistence type="predicted"/>
<feature type="transmembrane region" description="Helical" evidence="1">
    <location>
        <begin position="36"/>
        <end position="53"/>
    </location>
</feature>